<dbReference type="KEGG" id="yrh:AABB31_02725"/>
<evidence type="ECO:0000259" key="1">
    <source>
        <dbReference type="Pfam" id="PF01814"/>
    </source>
</evidence>
<dbReference type="RefSeq" id="WP_342077183.1">
    <property type="nucleotide sequence ID" value="NZ_CP151767.2"/>
</dbReference>
<evidence type="ECO:0000313" key="2">
    <source>
        <dbReference type="EMBL" id="WZU67889.1"/>
    </source>
</evidence>
<keyword evidence="3" id="KW-1185">Reference proteome</keyword>
<organism evidence="2 3">
    <name type="scientific">Yoonia rhodophyticola</name>
    <dbReference type="NCBI Taxonomy" id="3137370"/>
    <lineage>
        <taxon>Bacteria</taxon>
        <taxon>Pseudomonadati</taxon>
        <taxon>Pseudomonadota</taxon>
        <taxon>Alphaproteobacteria</taxon>
        <taxon>Rhodobacterales</taxon>
        <taxon>Paracoccaceae</taxon>
        <taxon>Yoonia</taxon>
    </lineage>
</organism>
<reference evidence="2 3" key="2">
    <citation type="submission" date="2024-08" db="EMBL/GenBank/DDBJ databases">
        <title>Phylogenomic analyses of a clade within the roseobacter group suggest taxonomic reassignments of species of the genera Aestuariivita, Citreicella, Loktanella, Nautella, Pelagibaca, Ruegeria, Thalassobius, Thiobacimonas and Tropicibacter, and the proposal o.</title>
        <authorList>
            <person name="Jeon C.O."/>
        </authorList>
    </citation>
    <scope>NUCLEOTIDE SEQUENCE [LARGE SCALE GENOMIC DNA]</scope>
    <source>
        <strain evidence="2 3">SS1-5</strain>
    </source>
</reference>
<reference evidence="3" key="1">
    <citation type="submission" date="2024-04" db="EMBL/GenBank/DDBJ databases">
        <title>Phylogenomic analyses of a clade within the roseobacter group suggest taxonomic reassignments of species of the genera Aestuariivita, Citreicella, Loktanella, Nautella, Pelagibaca, Ruegeria, Thalassobius, Thiobacimonas and Tropicibacter, and the proposal o.</title>
        <authorList>
            <person name="Jeon C.O."/>
        </authorList>
    </citation>
    <scope>NUCLEOTIDE SEQUENCE [LARGE SCALE GENOMIC DNA]</scope>
    <source>
        <strain evidence="3">SS1-5</strain>
    </source>
</reference>
<dbReference type="Pfam" id="PF01814">
    <property type="entry name" value="Hemerythrin"/>
    <property type="match status" value="1"/>
</dbReference>
<evidence type="ECO:0000313" key="3">
    <source>
        <dbReference type="Proteomes" id="UP001470809"/>
    </source>
</evidence>
<feature type="domain" description="Hemerythrin-like" evidence="1">
    <location>
        <begin position="44"/>
        <end position="185"/>
    </location>
</feature>
<name>A0AAN0NLY4_9RHOB</name>
<sequence length="195" mass="22281">MDDDDRMTDLALKDRDGLPDALRVLLADYPRDQWASDPGFDGLVRFWLDRHLMFRKLLANLQDDAEALLDARMDPQRYVAGLSRYGGMFVNGLHEHHTIEDTYYFPTLSQRDTRISRGFDILDRDHHDIDDYLNSFVAAANGTIKGLDDRDKLQNEVGHLRSEVLTLTALLNRHLTDEEELIVPVILKFGTAGLG</sequence>
<accession>A0AAN0NLY4</accession>
<proteinExistence type="predicted"/>
<dbReference type="AlphaFoldDB" id="A0AAN0NLY4"/>
<dbReference type="EMBL" id="CP151767">
    <property type="protein sequence ID" value="WZU67889.1"/>
    <property type="molecule type" value="Genomic_DNA"/>
</dbReference>
<protein>
    <submittedName>
        <fullName evidence="2">Hemerythrin domain-containing protein</fullName>
    </submittedName>
</protein>
<dbReference type="Gene3D" id="1.20.120.520">
    <property type="entry name" value="nmb1532 protein domain like"/>
    <property type="match status" value="1"/>
</dbReference>
<dbReference type="Proteomes" id="UP001470809">
    <property type="component" value="Chromosome"/>
</dbReference>
<gene>
    <name evidence="2" type="ORF">AABB31_02725</name>
</gene>
<dbReference type="InterPro" id="IPR012312">
    <property type="entry name" value="Hemerythrin-like"/>
</dbReference>
<dbReference type="CDD" id="cd12108">
    <property type="entry name" value="Hr-like"/>
    <property type="match status" value="1"/>
</dbReference>